<evidence type="ECO:0000256" key="4">
    <source>
        <dbReference type="ARBA" id="ARBA00022989"/>
    </source>
</evidence>
<evidence type="ECO:0000256" key="2">
    <source>
        <dbReference type="ARBA" id="ARBA00022475"/>
    </source>
</evidence>
<feature type="transmembrane region" description="Helical" evidence="7">
    <location>
        <begin position="310"/>
        <end position="343"/>
    </location>
</feature>
<feature type="domain" description="MacB-like periplasmic core" evidence="9">
    <location>
        <begin position="486"/>
        <end position="683"/>
    </location>
</feature>
<feature type="transmembrane region" description="Helical" evidence="7">
    <location>
        <begin position="266"/>
        <end position="289"/>
    </location>
</feature>
<evidence type="ECO:0000256" key="6">
    <source>
        <dbReference type="ARBA" id="ARBA00038076"/>
    </source>
</evidence>
<dbReference type="EMBL" id="BAAATD010000002">
    <property type="protein sequence ID" value="GAA2582891.1"/>
    <property type="molecule type" value="Genomic_DNA"/>
</dbReference>
<comment type="subcellular location">
    <subcellularLocation>
        <location evidence="1">Cell membrane</location>
        <topology evidence="1">Multi-pass membrane protein</topology>
    </subcellularLocation>
</comment>
<feature type="domain" description="ABC3 transporter permease C-terminal" evidence="8">
    <location>
        <begin position="716"/>
        <end position="827"/>
    </location>
</feature>
<dbReference type="RefSeq" id="WP_344538920.1">
    <property type="nucleotide sequence ID" value="NZ_BAAATD010000002.1"/>
</dbReference>
<dbReference type="InterPro" id="IPR025857">
    <property type="entry name" value="MacB_PCD"/>
</dbReference>
<feature type="transmembrane region" description="Helical" evidence="7">
    <location>
        <begin position="766"/>
        <end position="787"/>
    </location>
</feature>
<keyword evidence="5 7" id="KW-0472">Membrane</keyword>
<evidence type="ECO:0000313" key="11">
    <source>
        <dbReference type="Proteomes" id="UP001501509"/>
    </source>
</evidence>
<dbReference type="InterPro" id="IPR050250">
    <property type="entry name" value="Macrolide_Exporter_MacB"/>
</dbReference>
<comment type="similarity">
    <text evidence="6">Belongs to the ABC-4 integral membrane protein family.</text>
</comment>
<dbReference type="Pfam" id="PF02687">
    <property type="entry name" value="FtsX"/>
    <property type="match status" value="2"/>
</dbReference>
<comment type="caution">
    <text evidence="10">The sequence shown here is derived from an EMBL/GenBank/DDBJ whole genome shotgun (WGS) entry which is preliminary data.</text>
</comment>
<evidence type="ECO:0000256" key="7">
    <source>
        <dbReference type="SAM" id="Phobius"/>
    </source>
</evidence>
<dbReference type="InterPro" id="IPR003838">
    <property type="entry name" value="ABC3_permease_C"/>
</dbReference>
<keyword evidence="4 7" id="KW-1133">Transmembrane helix</keyword>
<dbReference type="Proteomes" id="UP001501509">
    <property type="component" value="Unassembled WGS sequence"/>
</dbReference>
<feature type="transmembrane region" description="Helical" evidence="7">
    <location>
        <begin position="799"/>
        <end position="818"/>
    </location>
</feature>
<evidence type="ECO:0000256" key="1">
    <source>
        <dbReference type="ARBA" id="ARBA00004651"/>
    </source>
</evidence>
<evidence type="ECO:0000256" key="3">
    <source>
        <dbReference type="ARBA" id="ARBA00022692"/>
    </source>
</evidence>
<dbReference type="PANTHER" id="PTHR30572">
    <property type="entry name" value="MEMBRANE COMPONENT OF TRANSPORTER-RELATED"/>
    <property type="match status" value="1"/>
</dbReference>
<name>A0ABP6BR20_9ACTN</name>
<dbReference type="Pfam" id="PF12704">
    <property type="entry name" value="MacB_PCD"/>
    <property type="match status" value="2"/>
</dbReference>
<evidence type="ECO:0000259" key="9">
    <source>
        <dbReference type="Pfam" id="PF12704"/>
    </source>
</evidence>
<keyword evidence="2" id="KW-1003">Cell membrane</keyword>
<feature type="transmembrane region" description="Helical" evidence="7">
    <location>
        <begin position="486"/>
        <end position="507"/>
    </location>
</feature>
<feature type="domain" description="ABC3 transporter permease C-terminal" evidence="8">
    <location>
        <begin position="268"/>
        <end position="389"/>
    </location>
</feature>
<evidence type="ECO:0000259" key="8">
    <source>
        <dbReference type="Pfam" id="PF02687"/>
    </source>
</evidence>
<keyword evidence="3 7" id="KW-0812">Transmembrane</keyword>
<feature type="transmembrane region" description="Helical" evidence="7">
    <location>
        <begin position="408"/>
        <end position="427"/>
    </location>
</feature>
<reference evidence="11" key="1">
    <citation type="journal article" date="2019" name="Int. J. Syst. Evol. Microbiol.">
        <title>The Global Catalogue of Microorganisms (GCM) 10K type strain sequencing project: providing services to taxonomists for standard genome sequencing and annotation.</title>
        <authorList>
            <consortium name="The Broad Institute Genomics Platform"/>
            <consortium name="The Broad Institute Genome Sequencing Center for Infectious Disease"/>
            <person name="Wu L."/>
            <person name="Ma J."/>
        </authorList>
    </citation>
    <scope>NUCLEOTIDE SEQUENCE [LARGE SCALE GENOMIC DNA]</scope>
    <source>
        <strain evidence="11">JCM 6833</strain>
    </source>
</reference>
<keyword evidence="11" id="KW-1185">Reference proteome</keyword>
<feature type="transmembrane region" description="Helical" evidence="7">
    <location>
        <begin position="433"/>
        <end position="453"/>
    </location>
</feature>
<sequence length="836" mass="85568">MTGLVVRELWGHRRRLAGSLVAVFLGVAFLTGTLVLGDTLAKSIDRFFANAYAGTDVTVRNATTVTDMPGMLRGEIDGSAVERVRGVAGVAVAEPVVQASGQPLAADGKIIESQGPRIAGNWISDPELNPYRIIDGRAPRTPDEVVINRATADRGKLTVGDRTAVLTPRRVPVTVVGISKFGDDDGFGDTSFTAFTLEGMRKHVTQGDGKVTAVTIRAASGVSQDTLAERVRPVLPSGAEAVTGDDLAAEDRDRVGQFLGIFRTALAAFGGVALLVAAFSIHNTFAITVAQRVRESALLRAVGASRRQILTLVTAEALTIGVVATAAGLAGGLGCAALLKLLFASFGMGLPAQGLVIGIGTVLIAAPVGLVVTLLSALGPAVRAAKVPPLAALREVAAERPGPSEARLVIGSVLAAVAVGGAVWGALAESMAIAGAAALMCLIVMVVLGPVVARPAAAVTGAPAARWRGVPGVLARGNATRSPRRTAGAATALMVGVGVVTLMTVFAGSLRASAEDGVAGSFHGALVVNAGSNDQGGFSPQVADEVARLPQVANAAGLGQGAVRVGADNADVRIADPARLGKVLTLDVEDGGSLATADTFAVSRDAADDHDWRVGSAVTVTFANGSRQTFTIGAIYRKDDVAGDYLMPRTAWNAHNRQALDRVAFVELKPGASAADAQRAIETLVKPYGAPTVQDREAYVAAQTEQMDAFLGIVYAMLALAIIIALLGIANTLALSVHERTRELGLLRAVGATRAQVRSMVRWESVIVALFGTAGGVGLGVFLGWALTRALGNPFAAQALPLAIIVLVGALAGVLAAIRPARRAARLAALTAIAAP</sequence>
<evidence type="ECO:0000313" key="10">
    <source>
        <dbReference type="EMBL" id="GAA2582891.1"/>
    </source>
</evidence>
<feature type="transmembrane region" description="Helical" evidence="7">
    <location>
        <begin position="709"/>
        <end position="734"/>
    </location>
</feature>
<gene>
    <name evidence="10" type="ORF">GCM10010411_14410</name>
</gene>
<protein>
    <submittedName>
        <fullName evidence="10">ABC transporter permease</fullName>
    </submittedName>
</protein>
<dbReference type="PANTHER" id="PTHR30572:SF4">
    <property type="entry name" value="ABC TRANSPORTER PERMEASE YTRF"/>
    <property type="match status" value="1"/>
</dbReference>
<accession>A0ABP6BR20</accession>
<evidence type="ECO:0000256" key="5">
    <source>
        <dbReference type="ARBA" id="ARBA00023136"/>
    </source>
</evidence>
<organism evidence="10 11">
    <name type="scientific">Actinomadura fulvescens</name>
    <dbReference type="NCBI Taxonomy" id="46160"/>
    <lineage>
        <taxon>Bacteria</taxon>
        <taxon>Bacillati</taxon>
        <taxon>Actinomycetota</taxon>
        <taxon>Actinomycetes</taxon>
        <taxon>Streptosporangiales</taxon>
        <taxon>Thermomonosporaceae</taxon>
        <taxon>Actinomadura</taxon>
    </lineage>
</organism>
<feature type="domain" description="MacB-like periplasmic core" evidence="9">
    <location>
        <begin position="19"/>
        <end position="233"/>
    </location>
</feature>
<feature type="transmembrane region" description="Helical" evidence="7">
    <location>
        <begin position="355"/>
        <end position="378"/>
    </location>
</feature>
<proteinExistence type="inferred from homology"/>